<dbReference type="GO" id="GO:0046872">
    <property type="term" value="F:metal ion binding"/>
    <property type="evidence" value="ECO:0007669"/>
    <property type="project" value="InterPro"/>
</dbReference>
<dbReference type="Gene3D" id="3.30.830.10">
    <property type="entry name" value="Metalloenzyme, LuxS/M16 peptidase-like"/>
    <property type="match status" value="4"/>
</dbReference>
<accession>A0A1E7W6I7</accession>
<feature type="domain" description="Peptidase M16C associated" evidence="1">
    <location>
        <begin position="453"/>
        <end position="701"/>
    </location>
</feature>
<dbReference type="SUPFAM" id="SSF63411">
    <property type="entry name" value="LuxS/MPP-like metallohydrolase"/>
    <property type="match status" value="4"/>
</dbReference>
<dbReference type="AlphaFoldDB" id="A0A1E7W6I7"/>
<dbReference type="InterPro" id="IPR007863">
    <property type="entry name" value="Peptidase_M16_C"/>
</dbReference>
<dbReference type="Pfam" id="PF00675">
    <property type="entry name" value="Peptidase_M16"/>
    <property type="match status" value="1"/>
</dbReference>
<dbReference type="Pfam" id="PF05193">
    <property type="entry name" value="Peptidase_M16_C"/>
    <property type="match status" value="1"/>
</dbReference>
<gene>
    <name evidence="2" type="ORF">DUPY_51710</name>
</gene>
<evidence type="ECO:0000313" key="2">
    <source>
        <dbReference type="EMBL" id="OEZ91558.1"/>
    </source>
</evidence>
<dbReference type="EMBL" id="LROM01000152">
    <property type="protein sequence ID" value="OEZ91558.1"/>
    <property type="molecule type" value="Genomic_DNA"/>
</dbReference>
<evidence type="ECO:0000259" key="1">
    <source>
        <dbReference type="SMART" id="SM01264"/>
    </source>
</evidence>
<dbReference type="PATRIC" id="fig|762836.4.peg.5314"/>
<keyword evidence="3" id="KW-1185">Reference proteome</keyword>
<comment type="caution">
    <text evidence="2">The sequence shown here is derived from an EMBL/GenBank/DDBJ whole genome shotgun (WGS) entry which is preliminary data.</text>
</comment>
<dbReference type="Pfam" id="PF22516">
    <property type="entry name" value="PreP_C"/>
    <property type="match status" value="1"/>
</dbReference>
<dbReference type="GO" id="GO:0006508">
    <property type="term" value="P:proteolysis"/>
    <property type="evidence" value="ECO:0007669"/>
    <property type="project" value="InterPro"/>
</dbReference>
<sequence length="963" mass="105976">MTTTFEKIGSRVIPALQATVEEYISPRTGARHIHLASDQAEKVFLVAFPTVPDVSDGRAHILEHLSLCGSQRYPVRDPFFAMMRRSTATFMNAFTYADRTVYPFSSTDSKDFYNLLDVYLDATFFPNLDYLNFLQEGWRYVLKDGKLGYQGVVFNEMKGAFNDPIRALYSGIENTLLAGTTYEVESGGDPLVIPELTHQMLKDFHASHYHPSQAVFMTAGDISAVDVQLQIEDKVLSKLPALNAPRMLPELAAAWPEPKSNEVRIPSQTAKPDEHGVQITWLMGESSDIDVYFNTYLLSSGLLGDSSSPVMKAMESAGFGRPSALNGQDNGPRQMIFHLGMEGLTEPQIDLARDRIWTALERAAEEGVPTESLQAALRDVRYSQRDTASGRMPNALSRLLNALPVSMRDGDVFLAFDNEAHLVKLEQAIADPAYFKGLVRKLLDNPTRLTTRVVPDADYFKKRDAIEEARLEERTRALTDLERARIEKESADLEAHQQLPSNSDVLPRIRPADVSAEPRAALPLPSPLGDAGDAIVLPFEIASNGLSYVRVSYDVSGFAVEDWPWLRLWVDLVTQLGVGDMDYEDADAWRQRMAPSYDLNFDATQHPGGHLSMELWFAASGLREEHENIAQLVSRSLAEARFDEHERLAFLIDSQVQDRLNGLAQSGNRYAMLTSAAPLSVLRRFEDIVSGAASLAFQGELLELSKTPEGLAHIAGRLNALHRRVIAITPTVLAAGAGTDGADLGRLLKLPASQAAMPAVAPKLGTIALENAGLHAVSQINHCVVSYRAPMMQEDGAAALAVAAELMTNQLLHVALREKGGAYGGNAGYNGGTGTFLMASYRDPRLAETYADFDTAIDDLLTGEFSQEMLEEAIICVIKGMDKPNSPYDQVLHAWGLKRRGIDQALRQRFRTEVLTCSLEQIRTAVRTWLKNGEPSRAAFVGDVTKDVAGLRVVDLLGLAKKA</sequence>
<dbReference type="Proteomes" id="UP000175989">
    <property type="component" value="Unassembled WGS sequence"/>
</dbReference>
<evidence type="ECO:0000313" key="3">
    <source>
        <dbReference type="Proteomes" id="UP000175989"/>
    </source>
</evidence>
<organism evidence="2 3">
    <name type="scientific">Duganella phyllosphaerae</name>
    <dbReference type="NCBI Taxonomy" id="762836"/>
    <lineage>
        <taxon>Bacteria</taxon>
        <taxon>Pseudomonadati</taxon>
        <taxon>Pseudomonadota</taxon>
        <taxon>Betaproteobacteria</taxon>
        <taxon>Burkholderiales</taxon>
        <taxon>Oxalobacteraceae</taxon>
        <taxon>Telluria group</taxon>
        <taxon>Duganella</taxon>
    </lineage>
</organism>
<dbReference type="InterPro" id="IPR011249">
    <property type="entry name" value="Metalloenz_LuxS/M16"/>
</dbReference>
<dbReference type="InterPro" id="IPR013578">
    <property type="entry name" value="Peptidase_M16C_assoc"/>
</dbReference>
<dbReference type="PANTHER" id="PTHR43016">
    <property type="entry name" value="PRESEQUENCE PROTEASE"/>
    <property type="match status" value="1"/>
</dbReference>
<dbReference type="InterPro" id="IPR055130">
    <property type="entry name" value="PreP_C"/>
</dbReference>
<dbReference type="PANTHER" id="PTHR43016:SF13">
    <property type="entry name" value="PRESEQUENCE PROTEASE, MITOCHONDRIAL"/>
    <property type="match status" value="1"/>
</dbReference>
<reference evidence="3" key="1">
    <citation type="journal article" date="2016" name="Front. Microbiol.">
        <title>Molecular Keys to the Janthinobacterium and Duganella spp. Interaction with the Plant Pathogen Fusarium graminearum.</title>
        <authorList>
            <person name="Haack F.S."/>
            <person name="Poehlein A."/>
            <person name="Kroger C."/>
            <person name="Voigt C.A."/>
            <person name="Piepenbring M."/>
            <person name="Bode H.B."/>
            <person name="Daniel R."/>
            <person name="Schafer W."/>
            <person name="Streit W.R."/>
        </authorList>
    </citation>
    <scope>NUCLEOTIDE SEQUENCE [LARGE SCALE GENOMIC DNA]</scope>
    <source>
        <strain evidence="3">T54</strain>
    </source>
</reference>
<proteinExistence type="predicted"/>
<name>A0A1E7W6I7_9BURK</name>
<dbReference type="InterPro" id="IPR011765">
    <property type="entry name" value="Pept_M16_N"/>
</dbReference>
<dbReference type="Pfam" id="PF08367">
    <property type="entry name" value="M16C_assoc"/>
    <property type="match status" value="1"/>
</dbReference>
<protein>
    <submittedName>
        <fullName evidence="2">Peptidase M16C associated</fullName>
    </submittedName>
</protein>
<dbReference type="SMART" id="SM01264">
    <property type="entry name" value="M16C_associated"/>
    <property type="match status" value="1"/>
</dbReference>
<dbReference type="RefSeq" id="WP_070252023.1">
    <property type="nucleotide sequence ID" value="NZ_LROM01000152.1"/>
</dbReference>